<dbReference type="OrthoDB" id="2084006at2"/>
<evidence type="ECO:0000259" key="1">
    <source>
        <dbReference type="Pfam" id="PF07523"/>
    </source>
</evidence>
<evidence type="ECO:0000313" key="2">
    <source>
        <dbReference type="EMBL" id="KAB3534416.1"/>
    </source>
</evidence>
<sequence>MKYQDGSNTVNGYVVGVRTGSALGDAADPTNDGYDHLRNAEHVGTVIQDADSDAENPTPVLISIEITTLPTKTNYLVGESLDLTGIVVTGSFSGGSSGTVDVTVDDVTGFDSSASAASQTLTVTVDGCTDTFDVTIS</sequence>
<proteinExistence type="predicted"/>
<dbReference type="AlphaFoldDB" id="A0A6I0F7S1"/>
<dbReference type="Pfam" id="PF07523">
    <property type="entry name" value="Big_3"/>
    <property type="match status" value="1"/>
</dbReference>
<name>A0A6I0F7S1_9FIRM</name>
<organism evidence="2 3">
    <name type="scientific">Alkaliphilus pronyensis</name>
    <dbReference type="NCBI Taxonomy" id="1482732"/>
    <lineage>
        <taxon>Bacteria</taxon>
        <taxon>Bacillati</taxon>
        <taxon>Bacillota</taxon>
        <taxon>Clostridia</taxon>
        <taxon>Peptostreptococcales</taxon>
        <taxon>Natronincolaceae</taxon>
        <taxon>Alkaliphilus</taxon>
    </lineage>
</organism>
<comment type="caution">
    <text evidence="2">The sequence shown here is derived from an EMBL/GenBank/DDBJ whole genome shotgun (WGS) entry which is preliminary data.</text>
</comment>
<reference evidence="2 3" key="1">
    <citation type="submission" date="2019-10" db="EMBL/GenBank/DDBJ databases">
        <title>Alkaliphilus serpentinus sp. nov. and Alkaliphilus pronyensis sp. nov., two novel anaerobic alkaliphilic species isolated from the serpentinized-hosted hydrothermal field of the Prony Bay (New Caledonia).</title>
        <authorList>
            <person name="Postec A."/>
        </authorList>
    </citation>
    <scope>NUCLEOTIDE SEQUENCE [LARGE SCALE GENOMIC DNA]</scope>
    <source>
        <strain evidence="2 3">LacV</strain>
    </source>
</reference>
<dbReference type="Gene3D" id="2.60.40.3630">
    <property type="match status" value="1"/>
</dbReference>
<dbReference type="Proteomes" id="UP000432715">
    <property type="component" value="Unassembled WGS sequence"/>
</dbReference>
<accession>A0A6I0F7S1</accession>
<feature type="domain" description="Ig-like" evidence="1">
    <location>
        <begin position="70"/>
        <end position="135"/>
    </location>
</feature>
<dbReference type="InterPro" id="IPR022038">
    <property type="entry name" value="Ig-like_bact"/>
</dbReference>
<protein>
    <recommendedName>
        <fullName evidence="1">Ig-like domain-containing protein</fullName>
    </recommendedName>
</protein>
<evidence type="ECO:0000313" key="3">
    <source>
        <dbReference type="Proteomes" id="UP000432715"/>
    </source>
</evidence>
<keyword evidence="3" id="KW-1185">Reference proteome</keyword>
<gene>
    <name evidence="2" type="ORF">F8154_08920</name>
</gene>
<dbReference type="EMBL" id="WBZC01000028">
    <property type="protein sequence ID" value="KAB3534416.1"/>
    <property type="molecule type" value="Genomic_DNA"/>
</dbReference>